<gene>
    <name evidence="1" type="ORF">RC74_01685</name>
</gene>
<organism evidence="1 2">
    <name type="scientific">Falsihalocynthiibacter arcticus</name>
    <dbReference type="NCBI Taxonomy" id="1579316"/>
    <lineage>
        <taxon>Bacteria</taxon>
        <taxon>Pseudomonadati</taxon>
        <taxon>Pseudomonadota</taxon>
        <taxon>Alphaproteobacteria</taxon>
        <taxon>Rhodobacterales</taxon>
        <taxon>Roseobacteraceae</taxon>
        <taxon>Falsihalocynthiibacter</taxon>
    </lineage>
</organism>
<keyword evidence="2" id="KW-1185">Reference proteome</keyword>
<dbReference type="STRING" id="1579316.RC74_01685"/>
<dbReference type="AlphaFoldDB" id="A0A126V5A3"/>
<evidence type="ECO:0000313" key="2">
    <source>
        <dbReference type="Proteomes" id="UP000070371"/>
    </source>
</evidence>
<dbReference type="Gene3D" id="3.90.420.10">
    <property type="entry name" value="Oxidoreductase, molybdopterin-binding domain"/>
    <property type="match status" value="1"/>
</dbReference>
<evidence type="ECO:0008006" key="3">
    <source>
        <dbReference type="Google" id="ProtNLM"/>
    </source>
</evidence>
<sequence>MSLTGITYANQEQQPQAEIVLTVSGQNILGYEKEGSAAFSIDMLQALPSETFMTSTIWTEGVHQFKGVPLSTLLAQVKLIDGAEPVTLRARAANDYAINFPAPEADDLYPIVAYEMDRELMSLRDKGPLWIVYPFDTEKKYRTETIYTRSIWQLEEIEVLE</sequence>
<dbReference type="InterPro" id="IPR036374">
    <property type="entry name" value="OxRdtase_Mopterin-bd_sf"/>
</dbReference>
<name>A0A126V5A3_9RHOB</name>
<dbReference type="SUPFAM" id="SSF56524">
    <property type="entry name" value="Oxidoreductase molybdopterin-binding domain"/>
    <property type="match status" value="1"/>
</dbReference>
<dbReference type="Proteomes" id="UP000070371">
    <property type="component" value="Chromosome"/>
</dbReference>
<dbReference type="KEGG" id="hat:RC74_01685"/>
<reference evidence="1 2" key="1">
    <citation type="submission" date="2016-02" db="EMBL/GenBank/DDBJ databases">
        <title>Complete genome sequence of Halocynthiibacter arcticus PAMC 20958t from arctic marine sediment.</title>
        <authorList>
            <person name="Lee Y.M."/>
            <person name="Baek K."/>
            <person name="Lee H.K."/>
            <person name="Shin S.C."/>
        </authorList>
    </citation>
    <scope>NUCLEOTIDE SEQUENCE [LARGE SCALE GENOMIC DNA]</scope>
    <source>
        <strain evidence="1">PAMC 20958</strain>
    </source>
</reference>
<accession>A0A126V5A3</accession>
<dbReference type="OrthoDB" id="9798763at2"/>
<evidence type="ECO:0000313" key="1">
    <source>
        <dbReference type="EMBL" id="AML53482.1"/>
    </source>
</evidence>
<proteinExistence type="predicted"/>
<dbReference type="EMBL" id="CP014327">
    <property type="protein sequence ID" value="AML53482.1"/>
    <property type="molecule type" value="Genomic_DNA"/>
</dbReference>
<protein>
    <recommendedName>
        <fullName evidence="3">Oxidoreductase</fullName>
    </recommendedName>
</protein>